<evidence type="ECO:0000259" key="1">
    <source>
        <dbReference type="PROSITE" id="PS51746"/>
    </source>
</evidence>
<name>A0A4R8HPY0_9FIRM</name>
<dbReference type="SMART" id="SM00331">
    <property type="entry name" value="PP2C_SIG"/>
    <property type="match status" value="1"/>
</dbReference>
<dbReference type="Gene3D" id="3.60.40.10">
    <property type="entry name" value="PPM-type phosphatase domain"/>
    <property type="match status" value="1"/>
</dbReference>
<accession>A0A4R8HPY0</accession>
<dbReference type="SMART" id="SM00332">
    <property type="entry name" value="PP2Cc"/>
    <property type="match status" value="1"/>
</dbReference>
<sequence>MLFKSLFKLFHMLFINTTLVIVRFFVRDYVKKPEISIGNAQDIGSRNKQEDSFTTIRNENGILGVLADGMGGLSSGKEASNLVTETFLEEFSMTYHLESINKFLINTTYISNNKVLEIAQGRNLGTTLVGTVIRGDLLYWISVGDSHIYLYRDNELYLLNEDHIYANKLKAAYKAGEISREEAFNHAKGDRLTSYLGYEDFHEIDYSVSPIELQKKDKIILCSDGIYKNLSEIELEESLAKKLHPMQTAELILEDVLEQEIINQDNATIIVLEKNK</sequence>
<protein>
    <submittedName>
        <fullName evidence="2">Serine/threonine protein phosphatase PrpC</fullName>
    </submittedName>
</protein>
<dbReference type="InterPro" id="IPR001932">
    <property type="entry name" value="PPM-type_phosphatase-like_dom"/>
</dbReference>
<dbReference type="STRING" id="926561.GCA_000379025_01961"/>
<dbReference type="RefSeq" id="WP_134114592.1">
    <property type="nucleotide sequence ID" value="NZ_SOEG01000002.1"/>
</dbReference>
<comment type="caution">
    <text evidence="2">The sequence shown here is derived from an EMBL/GenBank/DDBJ whole genome shotgun (WGS) entry which is preliminary data.</text>
</comment>
<dbReference type="EMBL" id="SOEG01000002">
    <property type="protein sequence ID" value="TDX58981.1"/>
    <property type="molecule type" value="Genomic_DNA"/>
</dbReference>
<evidence type="ECO:0000313" key="3">
    <source>
        <dbReference type="Proteomes" id="UP000295832"/>
    </source>
</evidence>
<dbReference type="SUPFAM" id="SSF81606">
    <property type="entry name" value="PP2C-like"/>
    <property type="match status" value="1"/>
</dbReference>
<dbReference type="CDD" id="cd00143">
    <property type="entry name" value="PP2Cc"/>
    <property type="match status" value="1"/>
</dbReference>
<dbReference type="PROSITE" id="PS51746">
    <property type="entry name" value="PPM_2"/>
    <property type="match status" value="1"/>
</dbReference>
<evidence type="ECO:0000313" key="2">
    <source>
        <dbReference type="EMBL" id="TDX58981.1"/>
    </source>
</evidence>
<gene>
    <name evidence="2" type="ORF">C7959_102119</name>
</gene>
<keyword evidence="3" id="KW-1185">Reference proteome</keyword>
<dbReference type="Proteomes" id="UP000295832">
    <property type="component" value="Unassembled WGS sequence"/>
</dbReference>
<organism evidence="2 3">
    <name type="scientific">Orenia marismortui</name>
    <dbReference type="NCBI Taxonomy" id="46469"/>
    <lineage>
        <taxon>Bacteria</taxon>
        <taxon>Bacillati</taxon>
        <taxon>Bacillota</taxon>
        <taxon>Clostridia</taxon>
        <taxon>Halanaerobiales</taxon>
        <taxon>Halobacteroidaceae</taxon>
        <taxon>Orenia</taxon>
    </lineage>
</organism>
<reference evidence="2 3" key="1">
    <citation type="submission" date="2019-03" db="EMBL/GenBank/DDBJ databases">
        <title>Subsurface microbial communities from deep shales in Ohio and West Virginia, USA.</title>
        <authorList>
            <person name="Wrighton K."/>
        </authorList>
    </citation>
    <scope>NUCLEOTIDE SEQUENCE [LARGE SCALE GENOMIC DNA]</scope>
    <source>
        <strain evidence="2 3">MSL 6dP</strain>
    </source>
</reference>
<proteinExistence type="predicted"/>
<dbReference type="AlphaFoldDB" id="A0A4R8HPY0"/>
<feature type="domain" description="PPM-type phosphatase" evidence="1">
    <location>
        <begin position="36"/>
        <end position="274"/>
    </location>
</feature>
<dbReference type="InterPro" id="IPR036457">
    <property type="entry name" value="PPM-type-like_dom_sf"/>
</dbReference>
<dbReference type="Pfam" id="PF13672">
    <property type="entry name" value="PP2C_2"/>
    <property type="match status" value="1"/>
</dbReference>